<feature type="compositionally biased region" description="Polar residues" evidence="1">
    <location>
        <begin position="42"/>
        <end position="51"/>
    </location>
</feature>
<proteinExistence type="predicted"/>
<feature type="compositionally biased region" description="Basic and acidic residues" evidence="1">
    <location>
        <begin position="55"/>
        <end position="66"/>
    </location>
</feature>
<sequence>MSTVNHVTEHGFRKRVLRKLSAYDSTRSLLSRASTLSLNNSQGPCSETPTLPGSVEREDERTSDRRENHLAEGVIYPKAHAVLYDSEFLRVHPTGWYPHYKNCVQYFVEHGQHTQTVQSVAAFVNIRLPCQRPQGIAVHGEAAPFVSLRPYIRRLIATAQDSSIAMRAFFGDDWAAGVGCIYKQERTNYLFMAKSSGWGETKSAYDILPDEQAPFLRPLREPTENEIRAAEARWSEWLTMEDWMVGARSPW</sequence>
<protein>
    <submittedName>
        <fullName evidence="2">Uncharacterized protein</fullName>
    </submittedName>
</protein>
<dbReference type="PANTHER" id="PTHR42087">
    <property type="entry name" value="ILP IS AN APOPTOSIS INHIBITOR"/>
    <property type="match status" value="1"/>
</dbReference>
<dbReference type="PANTHER" id="PTHR42087:SF2">
    <property type="match status" value="1"/>
</dbReference>
<dbReference type="InterPro" id="IPR053267">
    <property type="entry name" value="Verrucosidin_biosynth-assoc"/>
</dbReference>
<gene>
    <name evidence="2" type="ORF">PNAL_LOCUS4243</name>
</gene>
<dbReference type="OrthoDB" id="3207336at2759"/>
<evidence type="ECO:0000313" key="2">
    <source>
        <dbReference type="EMBL" id="CAG8085014.1"/>
    </source>
</evidence>
<evidence type="ECO:0000313" key="3">
    <source>
        <dbReference type="Proteomes" id="UP001153461"/>
    </source>
</evidence>
<organism evidence="2 3">
    <name type="scientific">Penicillium nalgiovense</name>
    <dbReference type="NCBI Taxonomy" id="60175"/>
    <lineage>
        <taxon>Eukaryota</taxon>
        <taxon>Fungi</taxon>
        <taxon>Dikarya</taxon>
        <taxon>Ascomycota</taxon>
        <taxon>Pezizomycotina</taxon>
        <taxon>Eurotiomycetes</taxon>
        <taxon>Eurotiomycetidae</taxon>
        <taxon>Eurotiales</taxon>
        <taxon>Aspergillaceae</taxon>
        <taxon>Penicillium</taxon>
    </lineage>
</organism>
<dbReference type="Proteomes" id="UP001153461">
    <property type="component" value="Unassembled WGS sequence"/>
</dbReference>
<dbReference type="EMBL" id="CAJVNV010000157">
    <property type="protein sequence ID" value="CAG8085014.1"/>
    <property type="molecule type" value="Genomic_DNA"/>
</dbReference>
<name>A0A9W4HPN1_PENNA</name>
<accession>A0A9W4HPN1</accession>
<feature type="region of interest" description="Disordered" evidence="1">
    <location>
        <begin position="37"/>
        <end position="66"/>
    </location>
</feature>
<comment type="caution">
    <text evidence="2">The sequence shown here is derived from an EMBL/GenBank/DDBJ whole genome shotgun (WGS) entry which is preliminary data.</text>
</comment>
<dbReference type="AlphaFoldDB" id="A0A9W4HPN1"/>
<evidence type="ECO:0000256" key="1">
    <source>
        <dbReference type="SAM" id="MobiDB-lite"/>
    </source>
</evidence>
<reference evidence="2" key="1">
    <citation type="submission" date="2021-07" db="EMBL/GenBank/DDBJ databases">
        <authorList>
            <person name="Branca A.L. A."/>
        </authorList>
    </citation>
    <scope>NUCLEOTIDE SEQUENCE</scope>
</reference>